<evidence type="ECO:0000256" key="6">
    <source>
        <dbReference type="SAM" id="MobiDB-lite"/>
    </source>
</evidence>
<dbReference type="Pfam" id="PF03743">
    <property type="entry name" value="TrbI"/>
    <property type="match status" value="1"/>
</dbReference>
<evidence type="ECO:0000313" key="9">
    <source>
        <dbReference type="Proteomes" id="UP000588051"/>
    </source>
</evidence>
<comment type="caution">
    <text evidence="8">The sequence shown here is derived from an EMBL/GenBank/DDBJ whole genome shotgun (WGS) entry which is preliminary data.</text>
</comment>
<proteinExistence type="inferred from homology"/>
<sequence length="424" mass="46239">MTTDQIIEVDAKEKILKGKTPRRILLFSGLVFIIILIVVAVISMNSDQNTKKIKDEDIKANIAKQGAQDSDKKIETVENAQYKEYLEAVKGNREAAANKNPDLEKLQGNGVASNSDVKRNSEFGNKNQSSVQYDQEIELRRKHDVIAVSPIFKSGAGKSSQRAANSLESELAMIKAAADARPIPSTQQDQLNGALAALNGQPVQPKSPVQTELDFNAAAAAKKFPEPTGIVERAKSKCLLTPGWLIPVSNKEAMNSDIPGELVVMVRENVYDSLENTCLAIPMGSKILITYNPNIRVGQERFNTAATILILPNGKRVPMMGTNAYDLQGNAGIEANVDNHYLRIFGTSLLLGLVGKLAGNDSVSTNTANGSSTTTTTILGQVLNQTASTVLERNKFIAPTLTRDKATRFNLMVTREFYMEPYRD</sequence>
<dbReference type="InterPro" id="IPR042217">
    <property type="entry name" value="T4SS_VirB10/TrbI"/>
</dbReference>
<gene>
    <name evidence="8" type="ORF">HV832_14245</name>
</gene>
<accession>A0A850QIQ8</accession>
<reference evidence="8 9" key="1">
    <citation type="submission" date="2020-06" db="EMBL/GenBank/DDBJ databases">
        <authorList>
            <person name="Qiu C."/>
            <person name="Liu Z."/>
        </authorList>
    </citation>
    <scope>NUCLEOTIDE SEQUENCE [LARGE SCALE GENOMIC DNA]</scope>
    <source>
        <strain evidence="8 9">EM 1</strain>
    </source>
</reference>
<protein>
    <submittedName>
        <fullName evidence="8">TrbI/VirB10 family protein</fullName>
    </submittedName>
</protein>
<evidence type="ECO:0000256" key="2">
    <source>
        <dbReference type="ARBA" id="ARBA00010265"/>
    </source>
</evidence>
<evidence type="ECO:0000313" key="8">
    <source>
        <dbReference type="EMBL" id="NVO78987.1"/>
    </source>
</evidence>
<organism evidence="8 9">
    <name type="scientific">Undibacterium oligocarboniphilum</name>
    <dbReference type="NCBI Taxonomy" id="666702"/>
    <lineage>
        <taxon>Bacteria</taxon>
        <taxon>Pseudomonadati</taxon>
        <taxon>Pseudomonadota</taxon>
        <taxon>Betaproteobacteria</taxon>
        <taxon>Burkholderiales</taxon>
        <taxon>Oxalobacteraceae</taxon>
        <taxon>Undibacterium</taxon>
    </lineage>
</organism>
<feature type="region of interest" description="Disordered" evidence="6">
    <location>
        <begin position="98"/>
        <end position="129"/>
    </location>
</feature>
<evidence type="ECO:0000256" key="3">
    <source>
        <dbReference type="ARBA" id="ARBA00022692"/>
    </source>
</evidence>
<dbReference type="AlphaFoldDB" id="A0A850QIQ8"/>
<dbReference type="EMBL" id="JABXYJ010000008">
    <property type="protein sequence ID" value="NVO78987.1"/>
    <property type="molecule type" value="Genomic_DNA"/>
</dbReference>
<evidence type="ECO:0000256" key="7">
    <source>
        <dbReference type="SAM" id="Phobius"/>
    </source>
</evidence>
<keyword evidence="9" id="KW-1185">Reference proteome</keyword>
<evidence type="ECO:0000256" key="5">
    <source>
        <dbReference type="ARBA" id="ARBA00023136"/>
    </source>
</evidence>
<dbReference type="InterPro" id="IPR005498">
    <property type="entry name" value="T4SS_VirB10/TraB/TrbI"/>
</dbReference>
<dbReference type="Gene3D" id="2.40.128.260">
    <property type="entry name" value="Type IV secretion system, VirB10/TraB/TrbI"/>
    <property type="match status" value="1"/>
</dbReference>
<keyword evidence="5 7" id="KW-0472">Membrane</keyword>
<dbReference type="GO" id="GO:0016020">
    <property type="term" value="C:membrane"/>
    <property type="evidence" value="ECO:0007669"/>
    <property type="project" value="UniProtKB-SubCell"/>
</dbReference>
<comment type="subcellular location">
    <subcellularLocation>
        <location evidence="1">Membrane</location>
        <topology evidence="1">Single-pass membrane protein</topology>
    </subcellularLocation>
</comment>
<keyword evidence="4 7" id="KW-1133">Transmembrane helix</keyword>
<name>A0A850QIQ8_9BURK</name>
<feature type="transmembrane region" description="Helical" evidence="7">
    <location>
        <begin position="24"/>
        <end position="44"/>
    </location>
</feature>
<evidence type="ECO:0000256" key="4">
    <source>
        <dbReference type="ARBA" id="ARBA00022989"/>
    </source>
</evidence>
<dbReference type="RefSeq" id="WP_176804522.1">
    <property type="nucleotide sequence ID" value="NZ_JABXYJ010000008.1"/>
</dbReference>
<evidence type="ECO:0000256" key="1">
    <source>
        <dbReference type="ARBA" id="ARBA00004167"/>
    </source>
</evidence>
<dbReference type="CDD" id="cd16429">
    <property type="entry name" value="VirB10"/>
    <property type="match status" value="1"/>
</dbReference>
<comment type="similarity">
    <text evidence="2">Belongs to the TrbI/VirB10 family.</text>
</comment>
<dbReference type="Proteomes" id="UP000588051">
    <property type="component" value="Unassembled WGS sequence"/>
</dbReference>
<keyword evidence="3 7" id="KW-0812">Transmembrane</keyword>